<gene>
    <name evidence="3" type="ORF">C8N46_104195</name>
</gene>
<dbReference type="InterPro" id="IPR035986">
    <property type="entry name" value="PKD_dom_sf"/>
</dbReference>
<dbReference type="Pfam" id="PF18911">
    <property type="entry name" value="PKD_4"/>
    <property type="match status" value="1"/>
</dbReference>
<dbReference type="PROSITE" id="PS51257">
    <property type="entry name" value="PROKAR_LIPOPROTEIN"/>
    <property type="match status" value="1"/>
</dbReference>
<keyword evidence="4" id="KW-1185">Reference proteome</keyword>
<dbReference type="OrthoDB" id="5381604at2"/>
<dbReference type="SUPFAM" id="SSF49785">
    <property type="entry name" value="Galactose-binding domain-like"/>
    <property type="match status" value="1"/>
</dbReference>
<reference evidence="3 4" key="1">
    <citation type="submission" date="2018-04" db="EMBL/GenBank/DDBJ databases">
        <title>Genomic Encyclopedia of Archaeal and Bacterial Type Strains, Phase II (KMG-II): from individual species to whole genera.</title>
        <authorList>
            <person name="Goeker M."/>
        </authorList>
    </citation>
    <scope>NUCLEOTIDE SEQUENCE [LARGE SCALE GENOMIC DNA]</scope>
    <source>
        <strain evidence="3 4">DSM 25731</strain>
    </source>
</reference>
<dbReference type="RefSeq" id="WP_108114780.1">
    <property type="nucleotide sequence ID" value="NZ_QBKT01000004.1"/>
</dbReference>
<dbReference type="Proteomes" id="UP000244090">
    <property type="component" value="Unassembled WGS sequence"/>
</dbReference>
<sequence>MKAIKYVFSICLIALIVFSCDDDENLDFVDTVNAPTNLSLLTEITQDNTGLVKITPLGEGVTTYNLNFGDGSDAVTGIAPGSFVEHTYAEGTYDVTLTAKALNGDTTTLTQQIVVSFIAPQNLVVTIENDPGVSKQVNITATADFAMSNQINFGDGSEPVTGNIGETISYIYDEPGIYTITVVAMGGAIETTTYTEDFEVTAIVAPIASAPAQPARAAEDVISIFSSAYDDVPGTNYFPDWGQGGQGSSWAMYDLNGDQILQYINISYQGIALADGTTIDVSGMEFLHLDVWTADVVTDLEVSLINSPSATTEAPVTRPLTADSWTTIEIPIAEYVDQGLSVNEIFQLKFVGTPWAQGTVFIDNIYFYKQPTQAPTIAGTWKVAPVAGSLAVGPTPGSGEWFSISDAQVAERACYYDDTYVFGTDGSFSNVLGMDTWIEGWQSGSGDACGTPIAPHDGSAAATYTYDETAGTVTINGTGAYIALPKANNSGELSNPADAPSSITYNVTLDDINNMTVQIEAGSGVFWTFKLVREGDVPSSPLVGSWSIAPEAGSLAVGPTAGSGDWFAISDAQVTERACFYDDEYVFNADGSFSNVLGMDTWIEGWQSGSGDACGTPVAPHDGSAAATYVYDDTSGTVTLNGTGAYLGIPKANNAGELSNPADAPSSITYDITFIDDNTITVQIEAGAGVFWTFKLIKN</sequence>
<name>A0A2T6BZR0_9FLAO</name>
<dbReference type="Gene3D" id="2.60.120.430">
    <property type="entry name" value="Galactose-binding lectin"/>
    <property type="match status" value="1"/>
</dbReference>
<protein>
    <submittedName>
        <fullName evidence="3">PKD domain-containing protein</fullName>
    </submittedName>
</protein>
<proteinExistence type="predicted"/>
<organism evidence="3 4">
    <name type="scientific">Kordia periserrulae</name>
    <dbReference type="NCBI Taxonomy" id="701523"/>
    <lineage>
        <taxon>Bacteria</taxon>
        <taxon>Pseudomonadati</taxon>
        <taxon>Bacteroidota</taxon>
        <taxon>Flavobacteriia</taxon>
        <taxon>Flavobacteriales</taxon>
        <taxon>Flavobacteriaceae</taxon>
        <taxon>Kordia</taxon>
    </lineage>
</organism>
<evidence type="ECO:0000256" key="1">
    <source>
        <dbReference type="SAM" id="SignalP"/>
    </source>
</evidence>
<feature type="chain" id="PRO_5015722843" evidence="1">
    <location>
        <begin position="20"/>
        <end position="699"/>
    </location>
</feature>
<evidence type="ECO:0000313" key="3">
    <source>
        <dbReference type="EMBL" id="PTX61552.1"/>
    </source>
</evidence>
<dbReference type="AlphaFoldDB" id="A0A2T6BZR0"/>
<comment type="caution">
    <text evidence="3">The sequence shown here is derived from an EMBL/GenBank/DDBJ whole genome shotgun (WGS) entry which is preliminary data.</text>
</comment>
<dbReference type="InterPro" id="IPR022409">
    <property type="entry name" value="PKD/Chitinase_dom"/>
</dbReference>
<dbReference type="SMART" id="SM00089">
    <property type="entry name" value="PKD"/>
    <property type="match status" value="2"/>
</dbReference>
<dbReference type="InterPro" id="IPR000601">
    <property type="entry name" value="PKD_dom"/>
</dbReference>
<keyword evidence="1" id="KW-0732">Signal</keyword>
<dbReference type="InterPro" id="IPR013783">
    <property type="entry name" value="Ig-like_fold"/>
</dbReference>
<dbReference type="CDD" id="cd00146">
    <property type="entry name" value="PKD"/>
    <property type="match status" value="2"/>
</dbReference>
<accession>A0A2T6BZR0</accession>
<feature type="signal peptide" evidence="1">
    <location>
        <begin position="1"/>
        <end position="19"/>
    </location>
</feature>
<dbReference type="Gene3D" id="2.60.40.10">
    <property type="entry name" value="Immunoglobulins"/>
    <property type="match status" value="2"/>
</dbReference>
<evidence type="ECO:0000313" key="4">
    <source>
        <dbReference type="Proteomes" id="UP000244090"/>
    </source>
</evidence>
<feature type="domain" description="PKD" evidence="2">
    <location>
        <begin position="152"/>
        <end position="207"/>
    </location>
</feature>
<dbReference type="PROSITE" id="PS50093">
    <property type="entry name" value="PKD"/>
    <property type="match status" value="1"/>
</dbReference>
<dbReference type="InterPro" id="IPR008979">
    <property type="entry name" value="Galactose-bd-like_sf"/>
</dbReference>
<dbReference type="SUPFAM" id="SSF49299">
    <property type="entry name" value="PKD domain"/>
    <property type="match status" value="2"/>
</dbReference>
<dbReference type="EMBL" id="QBKT01000004">
    <property type="protein sequence ID" value="PTX61552.1"/>
    <property type="molecule type" value="Genomic_DNA"/>
</dbReference>
<evidence type="ECO:0000259" key="2">
    <source>
        <dbReference type="PROSITE" id="PS50093"/>
    </source>
</evidence>